<keyword evidence="5" id="KW-0479">Metal-binding</keyword>
<dbReference type="Gene3D" id="2.30.30.230">
    <property type="entry name" value="Fumarylacetoacetase, N-terminal domain"/>
    <property type="match status" value="1"/>
</dbReference>
<gene>
    <name evidence="13" type="ORF">ACFPET_18565</name>
</gene>
<dbReference type="InterPro" id="IPR011234">
    <property type="entry name" value="Fumarylacetoacetase-like_C"/>
</dbReference>
<evidence type="ECO:0000256" key="9">
    <source>
        <dbReference type="ARBA" id="ARBA00022878"/>
    </source>
</evidence>
<evidence type="ECO:0000256" key="3">
    <source>
        <dbReference type="ARBA" id="ARBA00004782"/>
    </source>
</evidence>
<dbReference type="InterPro" id="IPR015377">
    <property type="entry name" value="Fumarylacetoacetase_N"/>
</dbReference>
<feature type="domain" description="Fumarylacetoacetase-like C-terminal" evidence="11">
    <location>
        <begin position="122"/>
        <end position="388"/>
    </location>
</feature>
<dbReference type="InterPro" id="IPR036663">
    <property type="entry name" value="Fumarylacetoacetase_C_sf"/>
</dbReference>
<dbReference type="SUPFAM" id="SSF56529">
    <property type="entry name" value="FAH"/>
    <property type="match status" value="1"/>
</dbReference>
<evidence type="ECO:0000256" key="8">
    <source>
        <dbReference type="ARBA" id="ARBA00022842"/>
    </source>
</evidence>
<keyword evidence="14" id="KW-1185">Reference proteome</keyword>
<evidence type="ECO:0000256" key="5">
    <source>
        <dbReference type="ARBA" id="ARBA00022723"/>
    </source>
</evidence>
<proteinExistence type="predicted"/>
<keyword evidence="8" id="KW-0460">Magnesium</keyword>
<comment type="cofactor">
    <cofactor evidence="2">
        <name>Mg(2+)</name>
        <dbReference type="ChEBI" id="CHEBI:18420"/>
    </cofactor>
</comment>
<name>A0ABV8U264_9ACTN</name>
<sequence>MSSWVAGADESHYNEHNLPIGVFSTQDDPNPRIGARIGDSILDLHRAVLSGDCQTCPSCTALREPALNRFLSMGKPVWQAVRTQIHQAVTEPALEEFAVNWMTPLSQATMHAPLVVTDFVDFNSSEAHAANLGRLRRGGASLLPPGWKNQPQGYTGRTSAIYPSGMDVTRPVGFRRDHTGTVQYGPSIALDLEAEVGFIVGGTTEPGVTVGPDSFSENVFGAVLLNDWTARDFGTEDNVATGPFNSKSFATSMSAWITPIEALDAAVAMAPAQDGQAAPHLKESDRFGYDIELAVSINGTVVSRPQFGDNYWTPPQLMSQLTSNGAPLRAGLLFGSGAVSGATREQCGSLLEMTWSGQEPLLVDGGTRLYLDDGDDVSVTATAPGPQGTRIALAEVRATVQPAQV</sequence>
<dbReference type="EC" id="3.7.1.2" evidence="4"/>
<comment type="caution">
    <text evidence="13">The sequence shown here is derived from an EMBL/GenBank/DDBJ whole genome shotgun (WGS) entry which is preliminary data.</text>
</comment>
<evidence type="ECO:0000256" key="10">
    <source>
        <dbReference type="ARBA" id="ARBA00023232"/>
    </source>
</evidence>
<dbReference type="Proteomes" id="UP001595823">
    <property type="component" value="Unassembled WGS sequence"/>
</dbReference>
<evidence type="ECO:0000259" key="11">
    <source>
        <dbReference type="Pfam" id="PF01557"/>
    </source>
</evidence>
<comment type="cofactor">
    <cofactor evidence="1">
        <name>Ca(2+)</name>
        <dbReference type="ChEBI" id="CHEBI:29108"/>
    </cofactor>
</comment>
<evidence type="ECO:0000256" key="6">
    <source>
        <dbReference type="ARBA" id="ARBA00022801"/>
    </source>
</evidence>
<evidence type="ECO:0000256" key="4">
    <source>
        <dbReference type="ARBA" id="ARBA00012094"/>
    </source>
</evidence>
<dbReference type="PANTHER" id="PTHR43069">
    <property type="entry name" value="FUMARYLACETOACETASE"/>
    <property type="match status" value="1"/>
</dbReference>
<dbReference type="EMBL" id="JBHSDK010000028">
    <property type="protein sequence ID" value="MFC4337209.1"/>
    <property type="molecule type" value="Genomic_DNA"/>
</dbReference>
<feature type="domain" description="Fumarylacetoacetase N-terminal" evidence="12">
    <location>
        <begin position="16"/>
        <end position="113"/>
    </location>
</feature>
<dbReference type="RefSeq" id="WP_380623949.1">
    <property type="nucleotide sequence ID" value="NZ_JBHSDK010000028.1"/>
</dbReference>
<dbReference type="InterPro" id="IPR036462">
    <property type="entry name" value="Fumarylacetoacetase_N_sf"/>
</dbReference>
<dbReference type="InterPro" id="IPR005959">
    <property type="entry name" value="Fumarylacetoacetase"/>
</dbReference>
<keyword evidence="9" id="KW-0828">Tyrosine catabolism</keyword>
<dbReference type="SUPFAM" id="SSF63433">
    <property type="entry name" value="Fumarylacetoacetate hydrolase, FAH, N-terminal domain"/>
    <property type="match status" value="1"/>
</dbReference>
<evidence type="ECO:0000313" key="14">
    <source>
        <dbReference type="Proteomes" id="UP001595823"/>
    </source>
</evidence>
<keyword evidence="10" id="KW-0585">Phenylalanine catabolism</keyword>
<dbReference type="Gene3D" id="3.90.850.10">
    <property type="entry name" value="Fumarylacetoacetase-like, C-terminal domain"/>
    <property type="match status" value="1"/>
</dbReference>
<accession>A0ABV8U264</accession>
<evidence type="ECO:0000259" key="12">
    <source>
        <dbReference type="Pfam" id="PF09298"/>
    </source>
</evidence>
<evidence type="ECO:0000313" key="13">
    <source>
        <dbReference type="EMBL" id="MFC4337209.1"/>
    </source>
</evidence>
<dbReference type="PANTHER" id="PTHR43069:SF2">
    <property type="entry name" value="FUMARYLACETOACETASE"/>
    <property type="match status" value="1"/>
</dbReference>
<keyword evidence="7" id="KW-0106">Calcium</keyword>
<reference evidence="14" key="1">
    <citation type="journal article" date="2019" name="Int. J. Syst. Evol. Microbiol.">
        <title>The Global Catalogue of Microorganisms (GCM) 10K type strain sequencing project: providing services to taxonomists for standard genome sequencing and annotation.</title>
        <authorList>
            <consortium name="The Broad Institute Genomics Platform"/>
            <consortium name="The Broad Institute Genome Sequencing Center for Infectious Disease"/>
            <person name="Wu L."/>
            <person name="Ma J."/>
        </authorList>
    </citation>
    <scope>NUCLEOTIDE SEQUENCE [LARGE SCALE GENOMIC DNA]</scope>
    <source>
        <strain evidence="14">IBRC-M 10908</strain>
    </source>
</reference>
<dbReference type="Pfam" id="PF09298">
    <property type="entry name" value="FAA_hydrolase_N"/>
    <property type="match status" value="1"/>
</dbReference>
<dbReference type="Pfam" id="PF01557">
    <property type="entry name" value="FAA_hydrolase"/>
    <property type="match status" value="1"/>
</dbReference>
<dbReference type="GO" id="GO:0016787">
    <property type="term" value="F:hydrolase activity"/>
    <property type="evidence" value="ECO:0007669"/>
    <property type="project" value="UniProtKB-KW"/>
</dbReference>
<comment type="pathway">
    <text evidence="3">Amino-acid degradation; L-phenylalanine degradation; acetoacetate and fumarate from L-phenylalanine: step 6/6.</text>
</comment>
<keyword evidence="6 13" id="KW-0378">Hydrolase</keyword>
<evidence type="ECO:0000256" key="7">
    <source>
        <dbReference type="ARBA" id="ARBA00022837"/>
    </source>
</evidence>
<evidence type="ECO:0000256" key="2">
    <source>
        <dbReference type="ARBA" id="ARBA00001946"/>
    </source>
</evidence>
<evidence type="ECO:0000256" key="1">
    <source>
        <dbReference type="ARBA" id="ARBA00001913"/>
    </source>
</evidence>
<protein>
    <recommendedName>
        <fullName evidence="4">fumarylacetoacetase</fullName>
        <ecNumber evidence="4">3.7.1.2</ecNumber>
    </recommendedName>
</protein>
<organism evidence="13 14">
    <name type="scientific">Salininema proteolyticum</name>
    <dbReference type="NCBI Taxonomy" id="1607685"/>
    <lineage>
        <taxon>Bacteria</taxon>
        <taxon>Bacillati</taxon>
        <taxon>Actinomycetota</taxon>
        <taxon>Actinomycetes</taxon>
        <taxon>Glycomycetales</taxon>
        <taxon>Glycomycetaceae</taxon>
        <taxon>Salininema</taxon>
    </lineage>
</organism>